<accession>A0A2Z4ZLE6</accession>
<evidence type="ECO:0000313" key="1">
    <source>
        <dbReference type="EMBL" id="AXA58934.1"/>
    </source>
</evidence>
<gene>
    <name evidence="1" type="ORF">CEQ51_02215</name>
</gene>
<name>A0A2Z4ZLE6_9PSED</name>
<proteinExistence type="predicted"/>
<dbReference type="KEGG" id="pthv:CE140_02900"/>
<organism evidence="1 2">
    <name type="scientific">Pseudomonas thivervalensis</name>
    <dbReference type="NCBI Taxonomy" id="86265"/>
    <lineage>
        <taxon>Bacteria</taxon>
        <taxon>Pseudomonadati</taxon>
        <taxon>Pseudomonadota</taxon>
        <taxon>Gammaproteobacteria</taxon>
        <taxon>Pseudomonadales</taxon>
        <taxon>Pseudomonadaceae</taxon>
        <taxon>Pseudomonas</taxon>
    </lineage>
</organism>
<reference evidence="2" key="1">
    <citation type="journal article" date="2021" name="Front. Microbiol.">
        <title>Genomic Analysis of the 1-Aminocyclopropane-1-Carboxylate Deaminase-Producing Pseudomonas thivervalensis SC5 Reveals Its Multifaceted Roles in Soil and in Beneficial Interactions With Plants.</title>
        <authorList>
            <person name="Nascimento F.X."/>
            <person name="Uron P."/>
            <person name="Glick B.R."/>
            <person name="Giachini A."/>
            <person name="Rossi M.J."/>
        </authorList>
    </citation>
    <scope>NUCLEOTIDE SEQUENCE [LARGE SCALE GENOMIC DNA]</scope>
    <source>
        <strain evidence="2">PLM3</strain>
    </source>
</reference>
<dbReference type="EMBL" id="CP022202">
    <property type="protein sequence ID" value="AXA58934.1"/>
    <property type="molecule type" value="Genomic_DNA"/>
</dbReference>
<sequence>MVEFFRSLTYPCGSELARDSGGSACINVECADAIASRLAPTMGGVGIGIRLDTAPCGEGASSLATGGWRYRRVEEGTH</sequence>
<protein>
    <submittedName>
        <fullName evidence="1">Uncharacterized protein</fullName>
    </submittedName>
</protein>
<keyword evidence="2" id="KW-1185">Reference proteome</keyword>
<dbReference type="AlphaFoldDB" id="A0A2Z4ZLE6"/>
<dbReference type="Proteomes" id="UP000251666">
    <property type="component" value="Chromosome"/>
</dbReference>
<evidence type="ECO:0000313" key="2">
    <source>
        <dbReference type="Proteomes" id="UP000251666"/>
    </source>
</evidence>